<name>A0A923SQU2_9FIRM</name>
<sequence length="199" mass="22476">MHLFLEGPAKTGKSTLIREEIAPYVDRIRGFSSQRLWMDGRPCGYRLTPASQLQLDAEYFPQMSGVFTWHNGEESRKNPEVFEQLGVSLLEETSGAPLILLDEIGGSELLVPLFRERLYKVLSAPTPCIGVLKLSSKAGFMIQAAGYPKEIVALNKHLRDWLLQSGRARILSFSSQNREVIRKEIKQFLKEVFHDVGTV</sequence>
<dbReference type="Proteomes" id="UP000602647">
    <property type="component" value="Unassembled WGS sequence"/>
</dbReference>
<evidence type="ECO:0000313" key="2">
    <source>
        <dbReference type="Proteomes" id="UP000602647"/>
    </source>
</evidence>
<dbReference type="InterPro" id="IPR004948">
    <property type="entry name" value="Nuc-triphosphatase_THEP1"/>
</dbReference>
<dbReference type="Pfam" id="PF03266">
    <property type="entry name" value="NTPase_1"/>
    <property type="match status" value="1"/>
</dbReference>
<reference evidence="1" key="1">
    <citation type="submission" date="2020-08" db="EMBL/GenBank/DDBJ databases">
        <title>Genome public.</title>
        <authorList>
            <person name="Liu C."/>
            <person name="Sun Q."/>
        </authorList>
    </citation>
    <scope>NUCLEOTIDE SEQUENCE</scope>
    <source>
        <strain evidence="1">BX12</strain>
    </source>
</reference>
<evidence type="ECO:0000313" key="1">
    <source>
        <dbReference type="EMBL" id="MBC6679961.1"/>
    </source>
</evidence>
<dbReference type="RefSeq" id="WP_187303065.1">
    <property type="nucleotide sequence ID" value="NZ_CBCTON010000005.1"/>
</dbReference>
<comment type="caution">
    <text evidence="1">The sequence shown here is derived from an EMBL/GenBank/DDBJ whole genome shotgun (WGS) entry which is preliminary data.</text>
</comment>
<dbReference type="EMBL" id="JACRYT010000008">
    <property type="protein sequence ID" value="MBC6679961.1"/>
    <property type="molecule type" value="Genomic_DNA"/>
</dbReference>
<gene>
    <name evidence="1" type="ORF">H9L42_08975</name>
</gene>
<proteinExistence type="predicted"/>
<organism evidence="1 2">
    <name type="scientific">Zhenpiania hominis</name>
    <dbReference type="NCBI Taxonomy" id="2763644"/>
    <lineage>
        <taxon>Bacteria</taxon>
        <taxon>Bacillati</taxon>
        <taxon>Bacillota</taxon>
        <taxon>Clostridia</taxon>
        <taxon>Peptostreptococcales</taxon>
        <taxon>Anaerovoracaceae</taxon>
        <taxon>Zhenpiania</taxon>
    </lineage>
</organism>
<dbReference type="SUPFAM" id="SSF52540">
    <property type="entry name" value="P-loop containing nucleoside triphosphate hydrolases"/>
    <property type="match status" value="1"/>
</dbReference>
<protein>
    <recommendedName>
        <fullName evidence="3">NTPase</fullName>
    </recommendedName>
</protein>
<dbReference type="GO" id="GO:0017111">
    <property type="term" value="F:ribonucleoside triphosphate phosphatase activity"/>
    <property type="evidence" value="ECO:0007669"/>
    <property type="project" value="InterPro"/>
</dbReference>
<keyword evidence="2" id="KW-1185">Reference proteome</keyword>
<dbReference type="InterPro" id="IPR027417">
    <property type="entry name" value="P-loop_NTPase"/>
</dbReference>
<dbReference type="Gene3D" id="3.40.50.300">
    <property type="entry name" value="P-loop containing nucleotide triphosphate hydrolases"/>
    <property type="match status" value="1"/>
</dbReference>
<evidence type="ECO:0008006" key="3">
    <source>
        <dbReference type="Google" id="ProtNLM"/>
    </source>
</evidence>
<accession>A0A923SQU2</accession>
<dbReference type="AlphaFoldDB" id="A0A923SQU2"/>